<comment type="caution">
    <text evidence="1">The sequence shown here is derived from an EMBL/GenBank/DDBJ whole genome shotgun (WGS) entry which is preliminary data.</text>
</comment>
<protein>
    <submittedName>
        <fullName evidence="1">Uncharacterized protein</fullName>
    </submittedName>
</protein>
<reference evidence="1 2" key="1">
    <citation type="submission" date="2024-05" db="EMBL/GenBank/DDBJ databases">
        <title>Genetic variation in Jamaican populations of the coffee berry borer (Hypothenemus hampei).</title>
        <authorList>
            <person name="Errbii M."/>
            <person name="Myrie A."/>
        </authorList>
    </citation>
    <scope>NUCLEOTIDE SEQUENCE [LARGE SCALE GENOMIC DNA]</scope>
    <source>
        <strain evidence="1">JA-Hopewell-2020-01-JO</strain>
        <tissue evidence="1">Whole body</tissue>
    </source>
</reference>
<keyword evidence="2" id="KW-1185">Reference proteome</keyword>
<organism evidence="1 2">
    <name type="scientific">Hypothenemus hampei</name>
    <name type="common">Coffee berry borer</name>
    <dbReference type="NCBI Taxonomy" id="57062"/>
    <lineage>
        <taxon>Eukaryota</taxon>
        <taxon>Metazoa</taxon>
        <taxon>Ecdysozoa</taxon>
        <taxon>Arthropoda</taxon>
        <taxon>Hexapoda</taxon>
        <taxon>Insecta</taxon>
        <taxon>Pterygota</taxon>
        <taxon>Neoptera</taxon>
        <taxon>Endopterygota</taxon>
        <taxon>Coleoptera</taxon>
        <taxon>Polyphaga</taxon>
        <taxon>Cucujiformia</taxon>
        <taxon>Curculionidae</taxon>
        <taxon>Scolytinae</taxon>
        <taxon>Hypothenemus</taxon>
    </lineage>
</organism>
<evidence type="ECO:0000313" key="2">
    <source>
        <dbReference type="Proteomes" id="UP001566132"/>
    </source>
</evidence>
<dbReference type="AlphaFoldDB" id="A0ABD1F272"/>
<dbReference type="Proteomes" id="UP001566132">
    <property type="component" value="Unassembled WGS sequence"/>
</dbReference>
<sequence>MNKKWDMASCNELLIGLELDDIIDKEGETKEQNKSEIEDKYYTKNRERVMFEQDAVDQSFD</sequence>
<evidence type="ECO:0000313" key="1">
    <source>
        <dbReference type="EMBL" id="KAL1506465.1"/>
    </source>
</evidence>
<name>A0ABD1F272_HYPHA</name>
<gene>
    <name evidence="1" type="ORF">ABEB36_005828</name>
</gene>
<proteinExistence type="predicted"/>
<dbReference type="EMBL" id="JBDJPC010000004">
    <property type="protein sequence ID" value="KAL1506465.1"/>
    <property type="molecule type" value="Genomic_DNA"/>
</dbReference>
<accession>A0ABD1F272</accession>